<dbReference type="PANTHER" id="PTHR43155:SF2">
    <property type="entry name" value="CYCLIC DI-GMP PHOSPHODIESTERASE PA4108"/>
    <property type="match status" value="1"/>
</dbReference>
<dbReference type="PANTHER" id="PTHR43155">
    <property type="entry name" value="CYCLIC DI-GMP PHOSPHODIESTERASE PA4108-RELATED"/>
    <property type="match status" value="1"/>
</dbReference>
<keyword evidence="3" id="KW-1185">Reference proteome</keyword>
<dbReference type="Proteomes" id="UP000776252">
    <property type="component" value="Unassembled WGS sequence"/>
</dbReference>
<dbReference type="InterPro" id="IPR037522">
    <property type="entry name" value="HD_GYP_dom"/>
</dbReference>
<organism evidence="2 3">
    <name type="scientific">Clostridium frigoris</name>
    <dbReference type="NCBI Taxonomy" id="205327"/>
    <lineage>
        <taxon>Bacteria</taxon>
        <taxon>Bacillati</taxon>
        <taxon>Bacillota</taxon>
        <taxon>Clostridia</taxon>
        <taxon>Eubacteriales</taxon>
        <taxon>Clostridiaceae</taxon>
        <taxon>Clostridium</taxon>
    </lineage>
</organism>
<reference evidence="2 3" key="1">
    <citation type="submission" date="2021-06" db="EMBL/GenBank/DDBJ databases">
        <title>Clostridia strains as spoilage organisms.</title>
        <authorList>
            <person name="Wambui J."/>
            <person name="Stephan R."/>
            <person name="Stevens M.J.A."/>
        </authorList>
    </citation>
    <scope>NUCLEOTIDE SEQUENCE [LARGE SCALE GENOMIC DNA]</scope>
    <source>
        <strain evidence="2 3">DSM 14204</strain>
    </source>
</reference>
<accession>A0ABS6BP52</accession>
<gene>
    <name evidence="2" type="ORF">KPL37_00640</name>
</gene>
<feature type="domain" description="HD-GYP" evidence="1">
    <location>
        <begin position="117"/>
        <end position="313"/>
    </location>
</feature>
<dbReference type="InterPro" id="IPR003607">
    <property type="entry name" value="HD/PDEase_dom"/>
</dbReference>
<dbReference type="EMBL" id="JAHLDV010000001">
    <property type="protein sequence ID" value="MBU3158280.1"/>
    <property type="molecule type" value="Genomic_DNA"/>
</dbReference>
<comment type="caution">
    <text evidence="2">The sequence shown here is derived from an EMBL/GenBank/DDBJ whole genome shotgun (WGS) entry which is preliminary data.</text>
</comment>
<dbReference type="PROSITE" id="PS51832">
    <property type="entry name" value="HD_GYP"/>
    <property type="match status" value="1"/>
</dbReference>
<evidence type="ECO:0000313" key="3">
    <source>
        <dbReference type="Proteomes" id="UP000776252"/>
    </source>
</evidence>
<dbReference type="CDD" id="cd00077">
    <property type="entry name" value="HDc"/>
    <property type="match status" value="1"/>
</dbReference>
<name>A0ABS6BP52_9CLOT</name>
<dbReference type="RefSeq" id="WP_216145255.1">
    <property type="nucleotide sequence ID" value="NZ_JAHLDV010000001.1"/>
</dbReference>
<evidence type="ECO:0000313" key="2">
    <source>
        <dbReference type="EMBL" id="MBU3158280.1"/>
    </source>
</evidence>
<dbReference type="Pfam" id="PF13487">
    <property type="entry name" value="HD_5"/>
    <property type="match status" value="1"/>
</dbReference>
<proteinExistence type="predicted"/>
<sequence>MKPNVKNISIYDLKPNMILTENLVLDGVTLVAKEIALNSSVIKKIVEFYPSNTVHIYVSGEELVVPSSQNSREQSLIQTENILNRFSNKIDIFLDNLQKDSQPDLTEIKVMSKEILDNLSDYGSIIKNITSSKNIDEYLTRHCVNVALLSSMLGKWLNLPKNELTLLTHTAFLSDIGKTKINPTVLNKPSKLTNLEFDEVKKHSLYAYDLIKNIPLLDKSVILGVLTHHERLNGSGYPLGLKEDKISTFAKIIAIADTFDAMTSERVYSKKQNPLKVLEVLQHDCIDLLDYNYITTFVRHMSNYYTGEMVKLNKGSIGKIIKIDINNISKPLISVDSNFIDLQKEKNLFIIDMLP</sequence>
<evidence type="ECO:0000259" key="1">
    <source>
        <dbReference type="PROSITE" id="PS51832"/>
    </source>
</evidence>
<protein>
    <submittedName>
        <fullName evidence="2">HD-GYP domain-containing protein</fullName>
    </submittedName>
</protein>